<evidence type="ECO:0000313" key="2">
    <source>
        <dbReference type="EMBL" id="PIZ62620.1"/>
    </source>
</evidence>
<name>A0A2M7TXS0_9BACT</name>
<comment type="caution">
    <text evidence="2">The sequence shown here is derived from an EMBL/GenBank/DDBJ whole genome shotgun (WGS) entry which is preliminary data.</text>
</comment>
<keyword evidence="1" id="KW-0472">Membrane</keyword>
<keyword evidence="1" id="KW-0812">Transmembrane</keyword>
<dbReference type="Pfam" id="PF12666">
    <property type="entry name" value="PrgI"/>
    <property type="match status" value="1"/>
</dbReference>
<protein>
    <recommendedName>
        <fullName evidence="4">PrgI family protein</fullName>
    </recommendedName>
</protein>
<dbReference type="Proteomes" id="UP000228503">
    <property type="component" value="Unassembled WGS sequence"/>
</dbReference>
<feature type="transmembrane region" description="Helical" evidence="1">
    <location>
        <begin position="49"/>
        <end position="68"/>
    </location>
</feature>
<accession>A0A2M7TXS0</accession>
<evidence type="ECO:0000313" key="3">
    <source>
        <dbReference type="Proteomes" id="UP000228503"/>
    </source>
</evidence>
<organism evidence="2 3">
    <name type="scientific">Candidatus Roizmanbacteria bacterium CG_4_10_14_0_2_um_filter_39_13</name>
    <dbReference type="NCBI Taxonomy" id="1974825"/>
    <lineage>
        <taxon>Bacteria</taxon>
        <taxon>Candidatus Roizmaniibacteriota</taxon>
    </lineage>
</organism>
<dbReference type="SUPFAM" id="SSF49478">
    <property type="entry name" value="Cna protein B-type domain"/>
    <property type="match status" value="1"/>
</dbReference>
<evidence type="ECO:0008006" key="4">
    <source>
        <dbReference type="Google" id="ProtNLM"/>
    </source>
</evidence>
<evidence type="ECO:0000256" key="1">
    <source>
        <dbReference type="SAM" id="Phobius"/>
    </source>
</evidence>
<dbReference type="InterPro" id="IPR024414">
    <property type="entry name" value="Uncharacterised_PrgI"/>
</dbReference>
<feature type="transmembrane region" description="Helical" evidence="1">
    <location>
        <begin position="26"/>
        <end position="43"/>
    </location>
</feature>
<reference evidence="3" key="1">
    <citation type="submission" date="2017-09" db="EMBL/GenBank/DDBJ databases">
        <title>Depth-based differentiation of microbial function through sediment-hosted aquifers and enrichment of novel symbionts in the deep terrestrial subsurface.</title>
        <authorList>
            <person name="Probst A.J."/>
            <person name="Ladd B."/>
            <person name="Jarett J.K."/>
            <person name="Geller-Mcgrath D.E."/>
            <person name="Sieber C.M.K."/>
            <person name="Emerson J.B."/>
            <person name="Anantharaman K."/>
            <person name="Thomas B.C."/>
            <person name="Malmstrom R."/>
            <person name="Stieglmeier M."/>
            <person name="Klingl A."/>
            <person name="Woyke T."/>
            <person name="Ryan C.M."/>
            <person name="Banfield J.F."/>
        </authorList>
    </citation>
    <scope>NUCLEOTIDE SEQUENCE [LARGE SCALE GENOMIC DNA]</scope>
</reference>
<dbReference type="AlphaFoldDB" id="A0A2M7TXS0"/>
<proteinExistence type="predicted"/>
<keyword evidence="1" id="KW-1133">Transmembrane helix</keyword>
<sequence length="276" mass="31741">MDQHPVPRQITTFEFKLIGFMTLRQFLYLVIFFPIGFIVYKVIPIPFINIVLGVIIGAIGIAFAFIPIQDRPLEVWIKNLIRRLNSPTQYIYKKQSDKIGTIEDLYFTSDPHLALTHIETKEKLNKYMQSIRAENDHSATIDTRAKKQQVHINDLLLQTKNTNPAEIKKANVSLQSNSSEVKAETIKQPFITGVIKNRKQIPLPGTLVSIKDSEGNQLRLLKTNPHGIFATYSPLSSGDYRFEITDPKEIYFFDTMNVHIDSDKQKPLMFYSKEIL</sequence>
<gene>
    <name evidence="2" type="ORF">COY16_03745</name>
</gene>
<dbReference type="EMBL" id="PFOB01000049">
    <property type="protein sequence ID" value="PIZ62620.1"/>
    <property type="molecule type" value="Genomic_DNA"/>
</dbReference>